<evidence type="ECO:0000313" key="1">
    <source>
        <dbReference type="EMBL" id="KKK46641.1"/>
    </source>
</evidence>
<gene>
    <name evidence="1" type="ORF">LCGC14_3163220</name>
</gene>
<protein>
    <submittedName>
        <fullName evidence="1">Uncharacterized protein</fullName>
    </submittedName>
</protein>
<dbReference type="AlphaFoldDB" id="A0A0F8YF12"/>
<accession>A0A0F8YF12</accession>
<dbReference type="EMBL" id="LAZR01069977">
    <property type="protein sequence ID" value="KKK46641.1"/>
    <property type="molecule type" value="Genomic_DNA"/>
</dbReference>
<organism evidence="1">
    <name type="scientific">marine sediment metagenome</name>
    <dbReference type="NCBI Taxonomy" id="412755"/>
    <lineage>
        <taxon>unclassified sequences</taxon>
        <taxon>metagenomes</taxon>
        <taxon>ecological metagenomes</taxon>
    </lineage>
</organism>
<comment type="caution">
    <text evidence="1">The sequence shown here is derived from an EMBL/GenBank/DDBJ whole genome shotgun (WGS) entry which is preliminary data.</text>
</comment>
<feature type="non-terminal residue" evidence="1">
    <location>
        <position position="24"/>
    </location>
</feature>
<sequence length="24" mass="2634">MTTHEAVALLRVNPGTNQPWADVI</sequence>
<reference evidence="1" key="1">
    <citation type="journal article" date="2015" name="Nature">
        <title>Complex archaea that bridge the gap between prokaryotes and eukaryotes.</title>
        <authorList>
            <person name="Spang A."/>
            <person name="Saw J.H."/>
            <person name="Jorgensen S.L."/>
            <person name="Zaremba-Niedzwiedzka K."/>
            <person name="Martijn J."/>
            <person name="Lind A.E."/>
            <person name="van Eijk R."/>
            <person name="Schleper C."/>
            <person name="Guy L."/>
            <person name="Ettema T.J."/>
        </authorList>
    </citation>
    <scope>NUCLEOTIDE SEQUENCE</scope>
</reference>
<name>A0A0F8YF12_9ZZZZ</name>
<proteinExistence type="predicted"/>